<evidence type="ECO:0000259" key="3">
    <source>
        <dbReference type="Pfam" id="PF00685"/>
    </source>
</evidence>
<dbReference type="InterPro" id="IPR027417">
    <property type="entry name" value="P-loop_NTPase"/>
</dbReference>
<organism evidence="4 5">
    <name type="scientific">Elysia marginata</name>
    <dbReference type="NCBI Taxonomy" id="1093978"/>
    <lineage>
        <taxon>Eukaryota</taxon>
        <taxon>Metazoa</taxon>
        <taxon>Spiralia</taxon>
        <taxon>Lophotrochozoa</taxon>
        <taxon>Mollusca</taxon>
        <taxon>Gastropoda</taxon>
        <taxon>Heterobranchia</taxon>
        <taxon>Euthyneura</taxon>
        <taxon>Panpulmonata</taxon>
        <taxon>Sacoglossa</taxon>
        <taxon>Placobranchoidea</taxon>
        <taxon>Plakobranchidae</taxon>
        <taxon>Elysia</taxon>
    </lineage>
</organism>
<proteinExistence type="inferred from homology"/>
<sequence length="190" mass="21725">MASSEIQVVQLTDRGGNTLRVKSYQGRLWPDFPSESIKGVETLTSRDDDIILVSYPKSGSHWLWEIMCMLLTGTTDKPVAEKEVGMIGLVPPEQLEVLPSPRVLNTHAHFELMPREVLDKKNCKLIYVTRDPRDVAVSYYNNHKKLVQYYSYTGQWKDYFSLYLNGQGLTLTLHSEYYLESIILCVSTTA</sequence>
<comment type="similarity">
    <text evidence="1">Belongs to the sulfotransferase 1 family.</text>
</comment>
<protein>
    <submittedName>
        <fullName evidence="4">Sulfotransferase 1A2</fullName>
    </submittedName>
</protein>
<dbReference type="AlphaFoldDB" id="A0AAV4JM12"/>
<dbReference type="Gene3D" id="3.40.50.300">
    <property type="entry name" value="P-loop containing nucleotide triphosphate hydrolases"/>
    <property type="match status" value="1"/>
</dbReference>
<comment type="caution">
    <text evidence="4">The sequence shown here is derived from an EMBL/GenBank/DDBJ whole genome shotgun (WGS) entry which is preliminary data.</text>
</comment>
<accession>A0AAV4JM12</accession>
<keyword evidence="5" id="KW-1185">Reference proteome</keyword>
<evidence type="ECO:0000313" key="4">
    <source>
        <dbReference type="EMBL" id="GFS23749.1"/>
    </source>
</evidence>
<name>A0AAV4JM12_9GAST</name>
<evidence type="ECO:0000313" key="5">
    <source>
        <dbReference type="Proteomes" id="UP000762676"/>
    </source>
</evidence>
<reference evidence="4 5" key="1">
    <citation type="journal article" date="2021" name="Elife">
        <title>Chloroplast acquisition without the gene transfer in kleptoplastic sea slugs, Plakobranchus ocellatus.</title>
        <authorList>
            <person name="Maeda T."/>
            <person name="Takahashi S."/>
            <person name="Yoshida T."/>
            <person name="Shimamura S."/>
            <person name="Takaki Y."/>
            <person name="Nagai Y."/>
            <person name="Toyoda A."/>
            <person name="Suzuki Y."/>
            <person name="Arimoto A."/>
            <person name="Ishii H."/>
            <person name="Satoh N."/>
            <person name="Nishiyama T."/>
            <person name="Hasebe M."/>
            <person name="Maruyama T."/>
            <person name="Minagawa J."/>
            <person name="Obokata J."/>
            <person name="Shigenobu S."/>
        </authorList>
    </citation>
    <scope>NUCLEOTIDE SEQUENCE [LARGE SCALE GENOMIC DNA]</scope>
</reference>
<dbReference type="InterPro" id="IPR000863">
    <property type="entry name" value="Sulfotransferase_dom"/>
</dbReference>
<dbReference type="SUPFAM" id="SSF52540">
    <property type="entry name" value="P-loop containing nucleoside triphosphate hydrolases"/>
    <property type="match status" value="1"/>
</dbReference>
<evidence type="ECO:0000256" key="1">
    <source>
        <dbReference type="ARBA" id="ARBA00005771"/>
    </source>
</evidence>
<evidence type="ECO:0000256" key="2">
    <source>
        <dbReference type="ARBA" id="ARBA00022679"/>
    </source>
</evidence>
<dbReference type="Proteomes" id="UP000762676">
    <property type="component" value="Unassembled WGS sequence"/>
</dbReference>
<gene>
    <name evidence="4" type="ORF">ElyMa_005140600</name>
</gene>
<keyword evidence="2" id="KW-0808">Transferase</keyword>
<feature type="domain" description="Sulfotransferase" evidence="3">
    <location>
        <begin position="47"/>
        <end position="169"/>
    </location>
</feature>
<dbReference type="PANTHER" id="PTHR11783">
    <property type="entry name" value="SULFOTRANSFERASE SULT"/>
    <property type="match status" value="1"/>
</dbReference>
<dbReference type="GO" id="GO:0008146">
    <property type="term" value="F:sulfotransferase activity"/>
    <property type="evidence" value="ECO:0007669"/>
    <property type="project" value="InterPro"/>
</dbReference>
<dbReference type="EMBL" id="BMAT01010298">
    <property type="protein sequence ID" value="GFS23749.1"/>
    <property type="molecule type" value="Genomic_DNA"/>
</dbReference>
<dbReference type="Pfam" id="PF00685">
    <property type="entry name" value="Sulfotransfer_1"/>
    <property type="match status" value="1"/>
</dbReference>